<keyword evidence="3" id="KW-1185">Reference proteome</keyword>
<organism evidence="2 3">
    <name type="scientific">Pseudokineococcus marinus</name>
    <dbReference type="NCBI Taxonomy" id="351215"/>
    <lineage>
        <taxon>Bacteria</taxon>
        <taxon>Bacillati</taxon>
        <taxon>Actinomycetota</taxon>
        <taxon>Actinomycetes</taxon>
        <taxon>Kineosporiales</taxon>
        <taxon>Kineosporiaceae</taxon>
        <taxon>Pseudokineococcus</taxon>
    </lineage>
</organism>
<dbReference type="RefSeq" id="WP_171201508.1">
    <property type="nucleotide sequence ID" value="NZ_BAAANP010000006.1"/>
</dbReference>
<feature type="compositionally biased region" description="Low complexity" evidence="1">
    <location>
        <begin position="184"/>
        <end position="224"/>
    </location>
</feature>
<dbReference type="AlphaFoldDB" id="A0A849BF03"/>
<evidence type="ECO:0000313" key="2">
    <source>
        <dbReference type="EMBL" id="NNH21639.1"/>
    </source>
</evidence>
<proteinExistence type="predicted"/>
<gene>
    <name evidence="2" type="ORF">HLB09_00770</name>
</gene>
<name>A0A849BF03_9ACTN</name>
<dbReference type="Proteomes" id="UP000555552">
    <property type="component" value="Unassembled WGS sequence"/>
</dbReference>
<reference evidence="2 3" key="1">
    <citation type="submission" date="2020-05" db="EMBL/GenBank/DDBJ databases">
        <title>MicrobeNet Type strains.</title>
        <authorList>
            <person name="Nicholson A.C."/>
        </authorList>
    </citation>
    <scope>NUCLEOTIDE SEQUENCE [LARGE SCALE GENOMIC DNA]</scope>
    <source>
        <strain evidence="2 3">JCM 14547</strain>
    </source>
</reference>
<accession>A0A849BF03</accession>
<dbReference type="EMBL" id="JABEMA010000004">
    <property type="protein sequence ID" value="NNH21639.1"/>
    <property type="molecule type" value="Genomic_DNA"/>
</dbReference>
<feature type="compositionally biased region" description="Low complexity" evidence="1">
    <location>
        <begin position="133"/>
        <end position="146"/>
    </location>
</feature>
<sequence length="232" mass="24236">MSRRYAAAKRAAVAEPVTFELTYEVPDLTPDEATGQPVPDAVREQVETFTCRGRVPVLLLSEFARQADLDAATPEGAALIADFFRHAFGPGEDDVREYKRFYRLVGERFDDDVLMDVLAGLVEDFGGRPTERPSTSAPGPSPTGTSSTGGGSPAAALEGPVVTLAGDGPPVAVQLSEDELAAVLAARKAPADSSTSSSGTSSTSSTPTSSTTSPRRRSASTAARSTRRSKAT</sequence>
<feature type="region of interest" description="Disordered" evidence="1">
    <location>
        <begin position="125"/>
        <end position="170"/>
    </location>
</feature>
<evidence type="ECO:0000313" key="3">
    <source>
        <dbReference type="Proteomes" id="UP000555552"/>
    </source>
</evidence>
<comment type="caution">
    <text evidence="2">The sequence shown here is derived from an EMBL/GenBank/DDBJ whole genome shotgun (WGS) entry which is preliminary data.</text>
</comment>
<evidence type="ECO:0000256" key="1">
    <source>
        <dbReference type="SAM" id="MobiDB-lite"/>
    </source>
</evidence>
<protein>
    <submittedName>
        <fullName evidence="2">Uncharacterized protein</fullName>
    </submittedName>
</protein>
<feature type="region of interest" description="Disordered" evidence="1">
    <location>
        <begin position="184"/>
        <end position="232"/>
    </location>
</feature>